<sequence>MSKEKVGIITYHFARNYGAVLQCYALRKYLEKVGCEATVLNAISRVQEKNNSVFHKKDGIKNVIVNVVLLPFVKQRLRKEKGFADFVENYIPHTEKVVNVEQLKALVDREQYRAIITGSDQVWNPHIFDFDEMFFFPFETKAIKIGYSVSIGESSLEDIRGYSKYAKDFPYVGLREKGAKEKVEAICGHSVVDTVDPVLLLTREDWETFVDKSSPLAKEKYLLCYLIDKKPIKRNMAIAEQIAKERGLKIKYIWMHLEKESFRGNFINDASPVEFLNYMYHASAVMTDGYHGTVFSTIFNKPMYSVINNRQSTDSRIRDYLTLIGLESRIFYGDAPVIPKEEIDYTEVDPKIRSAADASKAFLQSAIDNERVVK</sequence>
<feature type="domain" description="Polysaccharide pyruvyl transferase" evidence="1">
    <location>
        <begin position="16"/>
        <end position="308"/>
    </location>
</feature>
<evidence type="ECO:0000259" key="1">
    <source>
        <dbReference type="Pfam" id="PF04230"/>
    </source>
</evidence>
<proteinExistence type="predicted"/>
<dbReference type="EMBL" id="PXUP01000004">
    <property type="protein sequence ID" value="RCH47276.1"/>
    <property type="molecule type" value="Genomic_DNA"/>
</dbReference>
<dbReference type="InterPro" id="IPR007345">
    <property type="entry name" value="Polysacch_pyruvyl_Trfase"/>
</dbReference>
<reference evidence="2 3" key="1">
    <citation type="submission" date="2018-03" db="EMBL/GenBank/DDBJ databases">
        <title>Complete genome sequencing of Faecalibacterium prausnitzii strains isolated from the human gut.</title>
        <authorList>
            <person name="Fitzgerald B.C."/>
            <person name="Shkoporov A.N."/>
            <person name="Ross P.R."/>
            <person name="Hill C."/>
        </authorList>
    </citation>
    <scope>NUCLEOTIDE SEQUENCE [LARGE SCALE GENOMIC DNA]</scope>
    <source>
        <strain evidence="2 3">ATCC 27768</strain>
    </source>
</reference>
<gene>
    <name evidence="2" type="ORF">C7J97_03965</name>
</gene>
<name>A0A367G973_9FIRM</name>
<evidence type="ECO:0000313" key="2">
    <source>
        <dbReference type="EMBL" id="RCH47276.1"/>
    </source>
</evidence>
<comment type="caution">
    <text evidence="2">The sequence shown here is derived from an EMBL/GenBank/DDBJ whole genome shotgun (WGS) entry which is preliminary data.</text>
</comment>
<evidence type="ECO:0000313" key="3">
    <source>
        <dbReference type="Proteomes" id="UP000252378"/>
    </source>
</evidence>
<dbReference type="AlphaFoldDB" id="A0A367G973"/>
<organism evidence="2 3">
    <name type="scientific">Faecalibacterium prausnitzii</name>
    <dbReference type="NCBI Taxonomy" id="853"/>
    <lineage>
        <taxon>Bacteria</taxon>
        <taxon>Bacillati</taxon>
        <taxon>Bacillota</taxon>
        <taxon>Clostridia</taxon>
        <taxon>Eubacteriales</taxon>
        <taxon>Oscillospiraceae</taxon>
        <taxon>Faecalibacterium</taxon>
    </lineage>
</organism>
<accession>A0A367G973</accession>
<dbReference type="Proteomes" id="UP000252378">
    <property type="component" value="Unassembled WGS sequence"/>
</dbReference>
<dbReference type="RefSeq" id="WP_113992092.1">
    <property type="nucleotide sequence ID" value="NZ_JAWHPP010000005.1"/>
</dbReference>
<dbReference type="Pfam" id="PF04230">
    <property type="entry name" value="PS_pyruv_trans"/>
    <property type="match status" value="1"/>
</dbReference>
<protein>
    <recommendedName>
        <fullName evidence="1">Polysaccharide pyruvyl transferase domain-containing protein</fullName>
    </recommendedName>
</protein>